<evidence type="ECO:0000256" key="12">
    <source>
        <dbReference type="ARBA" id="ARBA00022991"/>
    </source>
</evidence>
<feature type="domain" description="PAS" evidence="15">
    <location>
        <begin position="84"/>
        <end position="157"/>
    </location>
</feature>
<dbReference type="Proteomes" id="UP000285232">
    <property type="component" value="Unassembled WGS sequence"/>
</dbReference>
<dbReference type="GO" id="GO:0009881">
    <property type="term" value="F:photoreceptor activity"/>
    <property type="evidence" value="ECO:0007669"/>
    <property type="project" value="UniProtKB-KW"/>
</dbReference>
<evidence type="ECO:0000313" key="17">
    <source>
        <dbReference type="EMBL" id="RJY08412.1"/>
    </source>
</evidence>
<keyword evidence="6" id="KW-0285">Flavoprotein</keyword>
<protein>
    <recommendedName>
        <fullName evidence="2">histidine kinase</fullName>
        <ecNumber evidence="2">2.7.13.3</ecNumber>
    </recommendedName>
</protein>
<evidence type="ECO:0000256" key="11">
    <source>
        <dbReference type="ARBA" id="ARBA00022840"/>
    </source>
</evidence>
<dbReference type="SMART" id="SM00091">
    <property type="entry name" value="PAS"/>
    <property type="match status" value="1"/>
</dbReference>
<keyword evidence="11" id="KW-0067">ATP-binding</keyword>
<dbReference type="SMART" id="SM00911">
    <property type="entry name" value="HWE_HK"/>
    <property type="match status" value="1"/>
</dbReference>
<dbReference type="CDD" id="cd00130">
    <property type="entry name" value="PAS"/>
    <property type="match status" value="1"/>
</dbReference>
<dbReference type="EMBL" id="RAHX01000001">
    <property type="protein sequence ID" value="RJY08412.1"/>
    <property type="molecule type" value="Genomic_DNA"/>
</dbReference>
<sequence>MRAAAERCVHSWINKEFGVARSGRTIDRLRGSPLRFQTKRDGAVNDDSDIPNRNPSTEQEDREIDPRTFDNGGNMSPSEFRLDTAALFTQATEQTRMALCMSDPHAPDAPIVYVNEAFVRLTGYSREEVLGRNCRFLQGEDTDPASVEKIRQCLADEAVVVVDILNYRKDGTAFWNALHIGPIHDEHGKLQYYYGSQWDITEILDHREESRLQEAVNEELRHRTGNLFAIINAIVALSARGADDAQALADKITGRLKALQHAHSTSIADDAQVRDLSAMVDQVLAPYRTDRQNRIALAGGDVILPLSAITPLGISLHELATNAVKYGSLSKPEGTVCVDWDLEDQELTICWIEKGGPVPEDKLLRDASGTGSRIVKGVLAQIGGTISMSFKDDGLNATITIPLATAS</sequence>
<evidence type="ECO:0000256" key="4">
    <source>
        <dbReference type="ARBA" id="ARBA00022553"/>
    </source>
</evidence>
<dbReference type="Gene3D" id="3.30.565.10">
    <property type="entry name" value="Histidine kinase-like ATPase, C-terminal domain"/>
    <property type="match status" value="1"/>
</dbReference>
<evidence type="ECO:0000256" key="6">
    <source>
        <dbReference type="ARBA" id="ARBA00022630"/>
    </source>
</evidence>
<evidence type="ECO:0000256" key="14">
    <source>
        <dbReference type="SAM" id="MobiDB-lite"/>
    </source>
</evidence>
<keyword evidence="18" id="KW-1185">Reference proteome</keyword>
<name>A0A419RRI2_9SPHN</name>
<dbReference type="InterPro" id="IPR001610">
    <property type="entry name" value="PAC"/>
</dbReference>
<reference evidence="17 18" key="1">
    <citation type="journal article" date="2017" name="Int. J. Syst. Evol. Microbiol.">
        <title>Erythrobacter aquimixticola sp. nov., isolated from the junction between the ocean and a freshwater spring.</title>
        <authorList>
            <person name="Park S."/>
            <person name="Jung Y.T."/>
            <person name="Choi S.J."/>
            <person name="Yoon J.H."/>
        </authorList>
    </citation>
    <scope>NUCLEOTIDE SEQUENCE [LARGE SCALE GENOMIC DNA]</scope>
    <source>
        <strain evidence="17 18">JSSK-14</strain>
    </source>
</reference>
<keyword evidence="10" id="KW-0418">Kinase</keyword>
<dbReference type="PANTHER" id="PTHR47429:SF2">
    <property type="entry name" value="PROTEIN TWIN LOV 1"/>
    <property type="match status" value="1"/>
</dbReference>
<evidence type="ECO:0000313" key="18">
    <source>
        <dbReference type="Proteomes" id="UP000285232"/>
    </source>
</evidence>
<feature type="region of interest" description="Disordered" evidence="14">
    <location>
        <begin position="32"/>
        <end position="76"/>
    </location>
</feature>
<evidence type="ECO:0000256" key="2">
    <source>
        <dbReference type="ARBA" id="ARBA00012438"/>
    </source>
</evidence>
<dbReference type="EC" id="2.7.13.3" evidence="2"/>
<evidence type="ECO:0000256" key="8">
    <source>
        <dbReference type="ARBA" id="ARBA00022679"/>
    </source>
</evidence>
<organism evidence="17 18">
    <name type="scientific">Aurantiacibacter aquimixticola</name>
    <dbReference type="NCBI Taxonomy" id="1958945"/>
    <lineage>
        <taxon>Bacteria</taxon>
        <taxon>Pseudomonadati</taxon>
        <taxon>Pseudomonadota</taxon>
        <taxon>Alphaproteobacteria</taxon>
        <taxon>Sphingomonadales</taxon>
        <taxon>Erythrobacteraceae</taxon>
        <taxon>Aurantiacibacter</taxon>
    </lineage>
</organism>
<evidence type="ECO:0000256" key="13">
    <source>
        <dbReference type="ARBA" id="ARBA00023170"/>
    </source>
</evidence>
<dbReference type="InterPro" id="IPR000014">
    <property type="entry name" value="PAS"/>
</dbReference>
<accession>A0A419RRI2</accession>
<proteinExistence type="predicted"/>
<evidence type="ECO:0000259" key="15">
    <source>
        <dbReference type="PROSITE" id="PS50112"/>
    </source>
</evidence>
<dbReference type="InterPro" id="IPR000700">
    <property type="entry name" value="PAS-assoc_C"/>
</dbReference>
<keyword evidence="8" id="KW-0808">Transferase</keyword>
<keyword evidence="4" id="KW-0597">Phosphoprotein</keyword>
<dbReference type="PROSITE" id="PS50113">
    <property type="entry name" value="PAC"/>
    <property type="match status" value="1"/>
</dbReference>
<evidence type="ECO:0000259" key="16">
    <source>
        <dbReference type="PROSITE" id="PS50113"/>
    </source>
</evidence>
<dbReference type="PROSITE" id="PS50112">
    <property type="entry name" value="PAS"/>
    <property type="match status" value="1"/>
</dbReference>
<feature type="domain" description="PAC" evidence="16">
    <location>
        <begin position="160"/>
        <end position="212"/>
    </location>
</feature>
<dbReference type="GO" id="GO:0004673">
    <property type="term" value="F:protein histidine kinase activity"/>
    <property type="evidence" value="ECO:0007669"/>
    <property type="project" value="UniProtKB-EC"/>
</dbReference>
<keyword evidence="9" id="KW-0547">Nucleotide-binding</keyword>
<gene>
    <name evidence="17" type="ORF">D6201_02705</name>
</gene>
<dbReference type="InterPro" id="IPR036890">
    <property type="entry name" value="HATPase_C_sf"/>
</dbReference>
<keyword evidence="5" id="KW-0716">Sensory transduction</keyword>
<dbReference type="InterPro" id="IPR035965">
    <property type="entry name" value="PAS-like_dom_sf"/>
</dbReference>
<dbReference type="Pfam" id="PF13426">
    <property type="entry name" value="PAS_9"/>
    <property type="match status" value="1"/>
</dbReference>
<dbReference type="InterPro" id="IPR011102">
    <property type="entry name" value="Sig_transdc_His_kinase_HWE"/>
</dbReference>
<dbReference type="GO" id="GO:0005524">
    <property type="term" value="F:ATP binding"/>
    <property type="evidence" value="ECO:0007669"/>
    <property type="project" value="UniProtKB-KW"/>
</dbReference>
<dbReference type="NCBIfam" id="NF010077">
    <property type="entry name" value="PRK13559.1"/>
    <property type="match status" value="1"/>
</dbReference>
<evidence type="ECO:0000256" key="5">
    <source>
        <dbReference type="ARBA" id="ARBA00022606"/>
    </source>
</evidence>
<dbReference type="PANTHER" id="PTHR47429">
    <property type="entry name" value="PROTEIN TWIN LOV 1"/>
    <property type="match status" value="1"/>
</dbReference>
<dbReference type="Gene3D" id="3.30.450.20">
    <property type="entry name" value="PAS domain"/>
    <property type="match status" value="1"/>
</dbReference>
<evidence type="ECO:0000256" key="1">
    <source>
        <dbReference type="ARBA" id="ARBA00000085"/>
    </source>
</evidence>
<keyword evidence="12" id="KW-0157">Chromophore</keyword>
<evidence type="ECO:0000256" key="3">
    <source>
        <dbReference type="ARBA" id="ARBA00022543"/>
    </source>
</evidence>
<keyword evidence="13" id="KW-0675">Receptor</keyword>
<dbReference type="SUPFAM" id="SSF55785">
    <property type="entry name" value="PYP-like sensor domain (PAS domain)"/>
    <property type="match status" value="1"/>
</dbReference>
<dbReference type="NCBIfam" id="TIGR00229">
    <property type="entry name" value="sensory_box"/>
    <property type="match status" value="1"/>
</dbReference>
<dbReference type="AlphaFoldDB" id="A0A419RRI2"/>
<comment type="catalytic activity">
    <reaction evidence="1">
        <text>ATP + protein L-histidine = ADP + protein N-phospho-L-histidine.</text>
        <dbReference type="EC" id="2.7.13.3"/>
    </reaction>
</comment>
<dbReference type="OrthoDB" id="136506at2"/>
<dbReference type="SMART" id="SM00086">
    <property type="entry name" value="PAC"/>
    <property type="match status" value="1"/>
</dbReference>
<evidence type="ECO:0000256" key="10">
    <source>
        <dbReference type="ARBA" id="ARBA00022777"/>
    </source>
</evidence>
<evidence type="ECO:0000256" key="7">
    <source>
        <dbReference type="ARBA" id="ARBA00022643"/>
    </source>
</evidence>
<evidence type="ECO:0000256" key="9">
    <source>
        <dbReference type="ARBA" id="ARBA00022741"/>
    </source>
</evidence>
<comment type="caution">
    <text evidence="17">The sequence shown here is derived from an EMBL/GenBank/DDBJ whole genome shotgun (WGS) entry which is preliminary data.</text>
</comment>
<dbReference type="Pfam" id="PF07536">
    <property type="entry name" value="HWE_HK"/>
    <property type="match status" value="1"/>
</dbReference>
<keyword evidence="7" id="KW-0288">FMN</keyword>
<dbReference type="SUPFAM" id="SSF55874">
    <property type="entry name" value="ATPase domain of HSP90 chaperone/DNA topoisomerase II/histidine kinase"/>
    <property type="match status" value="1"/>
</dbReference>
<keyword evidence="3" id="KW-0600">Photoreceptor protein</keyword>